<evidence type="ECO:0000313" key="3">
    <source>
        <dbReference type="Proteomes" id="UP001285352"/>
    </source>
</evidence>
<dbReference type="SUPFAM" id="SSF48452">
    <property type="entry name" value="TPR-like"/>
    <property type="match status" value="1"/>
</dbReference>
<dbReference type="InterPro" id="IPR011990">
    <property type="entry name" value="TPR-like_helical_dom_sf"/>
</dbReference>
<proteinExistence type="predicted"/>
<evidence type="ECO:0000313" key="2">
    <source>
        <dbReference type="EMBL" id="MDX8147395.1"/>
    </source>
</evidence>
<dbReference type="Pfam" id="PF03704">
    <property type="entry name" value="BTAD"/>
    <property type="match status" value="1"/>
</dbReference>
<dbReference type="SMART" id="SM01043">
    <property type="entry name" value="BTAD"/>
    <property type="match status" value="1"/>
</dbReference>
<dbReference type="InterPro" id="IPR051677">
    <property type="entry name" value="AfsR-DnrI-RedD_regulator"/>
</dbReference>
<protein>
    <submittedName>
        <fullName evidence="2">BTAD domain-containing putative transcriptional regulator</fullName>
    </submittedName>
</protein>
<dbReference type="EMBL" id="JAXAVU010000014">
    <property type="protein sequence ID" value="MDX8147395.1"/>
    <property type="molecule type" value="Genomic_DNA"/>
</dbReference>
<keyword evidence="3" id="KW-1185">Reference proteome</keyword>
<comment type="caution">
    <text evidence="2">The sequence shown here is derived from an EMBL/GenBank/DDBJ whole genome shotgun (WGS) entry which is preliminary data.</text>
</comment>
<reference evidence="2 3" key="2">
    <citation type="submission" date="2023-11" db="EMBL/GenBank/DDBJ databases">
        <authorList>
            <person name="Lara A.C."/>
            <person name="Chronakova A."/>
        </authorList>
    </citation>
    <scope>NUCLEOTIDE SEQUENCE [LARGE SCALE GENOMIC DNA]</scope>
    <source>
        <strain evidence="2 3">BCCO 10_0061</strain>
    </source>
</reference>
<feature type="domain" description="Bacterial transcriptional activator" evidence="1">
    <location>
        <begin position="105"/>
        <end position="244"/>
    </location>
</feature>
<accession>A0ABU4V948</accession>
<dbReference type="Proteomes" id="UP001285352">
    <property type="component" value="Unassembled WGS sequence"/>
</dbReference>
<name>A0ABU4V948_9PSEU</name>
<dbReference type="RefSeq" id="WP_319980045.1">
    <property type="nucleotide sequence ID" value="NZ_JAXAVU010000014.1"/>
</dbReference>
<dbReference type="InterPro" id="IPR005158">
    <property type="entry name" value="BTAD"/>
</dbReference>
<reference evidence="2 3" key="1">
    <citation type="submission" date="2023-11" db="EMBL/GenBank/DDBJ databases">
        <title>Lentzea sokolovensis, sp. nov., Lentzea kristufkii, sp. nov., and Lentzea miocenensis, sp. nov., rare actinobacteria from Sokolov Coal Basin, Miocene lacustrine sediment, Czech Republic.</title>
        <authorList>
            <person name="Lara A."/>
            <person name="Kotroba L."/>
            <person name="Nouioui I."/>
            <person name="Neumann-Schaal M."/>
            <person name="Mast Y."/>
            <person name="Chronakova A."/>
        </authorList>
    </citation>
    <scope>NUCLEOTIDE SEQUENCE [LARGE SCALE GENOMIC DNA]</scope>
    <source>
        <strain evidence="2 3">BCCO 10_0061</strain>
    </source>
</reference>
<dbReference type="PANTHER" id="PTHR35807">
    <property type="entry name" value="TRANSCRIPTIONAL REGULATOR REDD-RELATED"/>
    <property type="match status" value="1"/>
</dbReference>
<organism evidence="2 3">
    <name type="scientific">Lentzea sokolovensis</name>
    <dbReference type="NCBI Taxonomy" id="3095429"/>
    <lineage>
        <taxon>Bacteria</taxon>
        <taxon>Bacillati</taxon>
        <taxon>Actinomycetota</taxon>
        <taxon>Actinomycetes</taxon>
        <taxon>Pseudonocardiales</taxon>
        <taxon>Pseudonocardiaceae</taxon>
        <taxon>Lentzea</taxon>
    </lineage>
</organism>
<sequence>MDVAELPLAGNDADRPYLHLFGGPFVTVGGDRTDLPEGCKRLIALVAVRRLRIDRTVVAGALWPAVSDRRAAGNLRSVLWRMRSTGVGLVDADNNSVALRAGVAVDAHIAGDWARRLIEGHVRASDLALMPWCDEALDLLPGWYDDWAVHERERLRQRVLHALEDLSRHLAAAGRFAEAVEAALVAVGADPLRESAQRALIQAHMAEGNLVAAFRTYDAYRTLIHSELGAAPSPLMAALIGRTPRHG</sequence>
<evidence type="ECO:0000259" key="1">
    <source>
        <dbReference type="SMART" id="SM01043"/>
    </source>
</evidence>
<gene>
    <name evidence="2" type="ORF">SK854_35165</name>
</gene>
<dbReference type="Gene3D" id="1.25.40.10">
    <property type="entry name" value="Tetratricopeptide repeat domain"/>
    <property type="match status" value="1"/>
</dbReference>